<proteinExistence type="predicted"/>
<accession>A0A4Y2BMS5</accession>
<reference evidence="1 2" key="1">
    <citation type="journal article" date="2019" name="Sci. Rep.">
        <title>Orb-weaving spider Araneus ventricosus genome elucidates the spidroin gene catalogue.</title>
        <authorList>
            <person name="Kono N."/>
            <person name="Nakamura H."/>
            <person name="Ohtoshi R."/>
            <person name="Moran D.A.P."/>
            <person name="Shinohara A."/>
            <person name="Yoshida Y."/>
            <person name="Fujiwara M."/>
            <person name="Mori M."/>
            <person name="Tomita M."/>
            <person name="Arakawa K."/>
        </authorList>
    </citation>
    <scope>NUCLEOTIDE SEQUENCE [LARGE SCALE GENOMIC DNA]</scope>
</reference>
<name>A0A4Y2BMS5_ARAVE</name>
<organism evidence="1 2">
    <name type="scientific">Araneus ventricosus</name>
    <name type="common">Orbweaver spider</name>
    <name type="synonym">Epeira ventricosa</name>
    <dbReference type="NCBI Taxonomy" id="182803"/>
    <lineage>
        <taxon>Eukaryota</taxon>
        <taxon>Metazoa</taxon>
        <taxon>Ecdysozoa</taxon>
        <taxon>Arthropoda</taxon>
        <taxon>Chelicerata</taxon>
        <taxon>Arachnida</taxon>
        <taxon>Araneae</taxon>
        <taxon>Araneomorphae</taxon>
        <taxon>Entelegynae</taxon>
        <taxon>Araneoidea</taxon>
        <taxon>Araneidae</taxon>
        <taxon>Araneus</taxon>
    </lineage>
</organism>
<dbReference type="EMBL" id="BGPR01000094">
    <property type="protein sequence ID" value="GBL93500.1"/>
    <property type="molecule type" value="Genomic_DNA"/>
</dbReference>
<evidence type="ECO:0000313" key="2">
    <source>
        <dbReference type="Proteomes" id="UP000499080"/>
    </source>
</evidence>
<comment type="caution">
    <text evidence="1">The sequence shown here is derived from an EMBL/GenBank/DDBJ whole genome shotgun (WGS) entry which is preliminary data.</text>
</comment>
<evidence type="ECO:0000313" key="1">
    <source>
        <dbReference type="EMBL" id="GBL93500.1"/>
    </source>
</evidence>
<gene>
    <name evidence="1" type="ORF">AVEN_59695_1</name>
</gene>
<dbReference type="Proteomes" id="UP000499080">
    <property type="component" value="Unassembled WGS sequence"/>
</dbReference>
<dbReference type="AlphaFoldDB" id="A0A4Y2BMS5"/>
<sequence>MGVGRSVCADGKGEIYGAWKGGEALYASKDFTEVIGVKHAWRKSQSVKPVMSERSTPKPTVCLWENEPELEWCGDFGYILPFPISITPFVMPDHKRK</sequence>
<keyword evidence="2" id="KW-1185">Reference proteome</keyword>
<protein>
    <submittedName>
        <fullName evidence="1">Uncharacterized protein</fullName>
    </submittedName>
</protein>